<dbReference type="InterPro" id="IPR050300">
    <property type="entry name" value="GDXG_lipolytic_enzyme"/>
</dbReference>
<keyword evidence="2 5" id="KW-0378">Hydrolase</keyword>
<comment type="similarity">
    <text evidence="1">Belongs to the 'GDXG' lipolytic enzyme family.</text>
</comment>
<reference evidence="5 6" key="1">
    <citation type="journal article" date="2019" name="Nat. Ecol. Evol.">
        <title>Megaphylogeny resolves global patterns of mushroom evolution.</title>
        <authorList>
            <person name="Varga T."/>
            <person name="Krizsan K."/>
            <person name="Foldi C."/>
            <person name="Dima B."/>
            <person name="Sanchez-Garcia M."/>
            <person name="Sanchez-Ramirez S."/>
            <person name="Szollosi G.J."/>
            <person name="Szarkandi J.G."/>
            <person name="Papp V."/>
            <person name="Albert L."/>
            <person name="Andreopoulos W."/>
            <person name="Angelini C."/>
            <person name="Antonin V."/>
            <person name="Barry K.W."/>
            <person name="Bougher N.L."/>
            <person name="Buchanan P."/>
            <person name="Buyck B."/>
            <person name="Bense V."/>
            <person name="Catcheside P."/>
            <person name="Chovatia M."/>
            <person name="Cooper J."/>
            <person name="Damon W."/>
            <person name="Desjardin D."/>
            <person name="Finy P."/>
            <person name="Geml J."/>
            <person name="Haridas S."/>
            <person name="Hughes K."/>
            <person name="Justo A."/>
            <person name="Karasinski D."/>
            <person name="Kautmanova I."/>
            <person name="Kiss B."/>
            <person name="Kocsube S."/>
            <person name="Kotiranta H."/>
            <person name="LaButti K.M."/>
            <person name="Lechner B.E."/>
            <person name="Liimatainen K."/>
            <person name="Lipzen A."/>
            <person name="Lukacs Z."/>
            <person name="Mihaltcheva S."/>
            <person name="Morgado L.N."/>
            <person name="Niskanen T."/>
            <person name="Noordeloos M.E."/>
            <person name="Ohm R.A."/>
            <person name="Ortiz-Santana B."/>
            <person name="Ovrebo C."/>
            <person name="Racz N."/>
            <person name="Riley R."/>
            <person name="Savchenko A."/>
            <person name="Shiryaev A."/>
            <person name="Soop K."/>
            <person name="Spirin V."/>
            <person name="Szebenyi C."/>
            <person name="Tomsovsky M."/>
            <person name="Tulloss R.E."/>
            <person name="Uehling J."/>
            <person name="Grigoriev I.V."/>
            <person name="Vagvolgyi C."/>
            <person name="Papp T."/>
            <person name="Martin F.M."/>
            <person name="Miettinen O."/>
            <person name="Hibbett D.S."/>
            <person name="Nagy L.G."/>
        </authorList>
    </citation>
    <scope>NUCLEOTIDE SEQUENCE [LARGE SCALE GENOMIC DNA]</scope>
    <source>
        <strain evidence="5 6">OMC1185</strain>
    </source>
</reference>
<dbReference type="STRING" id="5364.A0A5C3NEJ5"/>
<organism evidence="5 6">
    <name type="scientific">Heliocybe sulcata</name>
    <dbReference type="NCBI Taxonomy" id="5364"/>
    <lineage>
        <taxon>Eukaryota</taxon>
        <taxon>Fungi</taxon>
        <taxon>Dikarya</taxon>
        <taxon>Basidiomycota</taxon>
        <taxon>Agaricomycotina</taxon>
        <taxon>Agaricomycetes</taxon>
        <taxon>Gloeophyllales</taxon>
        <taxon>Gloeophyllaceae</taxon>
        <taxon>Heliocybe</taxon>
    </lineage>
</organism>
<dbReference type="SUPFAM" id="SSF53474">
    <property type="entry name" value="alpha/beta-Hydrolases"/>
    <property type="match status" value="1"/>
</dbReference>
<evidence type="ECO:0000256" key="1">
    <source>
        <dbReference type="ARBA" id="ARBA00010515"/>
    </source>
</evidence>
<feature type="domain" description="Alpha/beta hydrolase fold-3" evidence="4">
    <location>
        <begin position="142"/>
        <end position="375"/>
    </location>
</feature>
<protein>
    <submittedName>
        <fullName evidence="5">Alpha/beta-hydrolase</fullName>
    </submittedName>
</protein>
<evidence type="ECO:0000313" key="5">
    <source>
        <dbReference type="EMBL" id="TFK55395.1"/>
    </source>
</evidence>
<dbReference type="InterPro" id="IPR029058">
    <property type="entry name" value="AB_hydrolase_fold"/>
</dbReference>
<dbReference type="AlphaFoldDB" id="A0A5C3NEJ5"/>
<evidence type="ECO:0000259" key="4">
    <source>
        <dbReference type="Pfam" id="PF07859"/>
    </source>
</evidence>
<dbReference type="InterPro" id="IPR013094">
    <property type="entry name" value="AB_hydrolase_3"/>
</dbReference>
<sequence length="402" mass="45012">MAYFTFRHQPFKGLYVAYRTISVPLFWIPLNALKFLVPYFRPKPTWTVTRSIGLYLLQASFQTWFSVGFDKFLLPKERQHLYENSGEVLVDELPEGLVQGEVAGIAKINQVVPEQISGYWFSKGGKLTGVGRHADPDEKILYYLHGGGYISGTISPRENYCKTPQGMLDHSFPSNSRAFGLEYRLTSGPPFESYAPFPAALIDALSGYHYLITTMGFSPENIVVAGDSAGGHLAFCLARYLCTEKLAELPPPGGLILLHPTADWALTDAHLPSSSVYTNYYTDYVEPFIKSGLTKRGLLGSLPEEAASRNPWISPGSLNIQTGGLFVDFPPTLIVASGAEQTVDGMRILYERLLKDNDAGRISWIEYTDTIHDFLCLTWHEPERSQALRHDIQAWVEQLYSH</sequence>
<feature type="active site" evidence="3">
    <location>
        <position position="228"/>
    </location>
</feature>
<gene>
    <name evidence="5" type="ORF">OE88DRAFT_1622383</name>
</gene>
<evidence type="ECO:0000313" key="6">
    <source>
        <dbReference type="Proteomes" id="UP000305948"/>
    </source>
</evidence>
<dbReference type="OrthoDB" id="2152029at2759"/>
<dbReference type="Pfam" id="PF07859">
    <property type="entry name" value="Abhydrolase_3"/>
    <property type="match status" value="1"/>
</dbReference>
<accession>A0A5C3NEJ5</accession>
<dbReference type="InterPro" id="IPR033140">
    <property type="entry name" value="Lipase_GDXG_put_SER_AS"/>
</dbReference>
<dbReference type="PANTHER" id="PTHR48081">
    <property type="entry name" value="AB HYDROLASE SUPERFAMILY PROTEIN C4A8.06C"/>
    <property type="match status" value="1"/>
</dbReference>
<dbReference type="GO" id="GO:0016787">
    <property type="term" value="F:hydrolase activity"/>
    <property type="evidence" value="ECO:0007669"/>
    <property type="project" value="UniProtKB-KW"/>
</dbReference>
<name>A0A5C3NEJ5_9AGAM</name>
<dbReference type="Gene3D" id="3.40.50.1820">
    <property type="entry name" value="alpha/beta hydrolase"/>
    <property type="match status" value="1"/>
</dbReference>
<proteinExistence type="inferred from homology"/>
<keyword evidence="6" id="KW-1185">Reference proteome</keyword>
<evidence type="ECO:0000256" key="2">
    <source>
        <dbReference type="ARBA" id="ARBA00022801"/>
    </source>
</evidence>
<dbReference type="EMBL" id="ML213504">
    <property type="protein sequence ID" value="TFK55395.1"/>
    <property type="molecule type" value="Genomic_DNA"/>
</dbReference>
<dbReference type="PROSITE" id="PS01174">
    <property type="entry name" value="LIPASE_GDXG_SER"/>
    <property type="match status" value="1"/>
</dbReference>
<dbReference type="PANTHER" id="PTHR48081:SF26">
    <property type="entry name" value="ALPHA_BETA HYDROLASE FOLD-3 DOMAIN-CONTAINING PROTEIN"/>
    <property type="match status" value="1"/>
</dbReference>
<evidence type="ECO:0000256" key="3">
    <source>
        <dbReference type="PROSITE-ProRule" id="PRU10038"/>
    </source>
</evidence>
<dbReference type="Proteomes" id="UP000305948">
    <property type="component" value="Unassembled WGS sequence"/>
</dbReference>